<dbReference type="PANTHER" id="PTHR38430">
    <property type="entry name" value="PROTEIN-ARGININE KINASE ACTIVATOR PROTEIN"/>
    <property type="match status" value="1"/>
</dbReference>
<dbReference type="InterPro" id="IPR001510">
    <property type="entry name" value="Znf_PARP"/>
</dbReference>
<dbReference type="GO" id="GO:0016301">
    <property type="term" value="F:kinase activity"/>
    <property type="evidence" value="ECO:0007669"/>
    <property type="project" value="UniProtKB-KW"/>
</dbReference>
<dbReference type="AlphaFoldDB" id="A0A510Y8I9"/>
<feature type="domain" description="PARP-type" evidence="5">
    <location>
        <begin position="99"/>
        <end position="176"/>
    </location>
</feature>
<dbReference type="Pfam" id="PF02151">
    <property type="entry name" value="UVR"/>
    <property type="match status" value="1"/>
</dbReference>
<dbReference type="Gene3D" id="4.10.860.10">
    <property type="entry name" value="UVR domain"/>
    <property type="match status" value="1"/>
</dbReference>
<dbReference type="GO" id="GO:0008270">
    <property type="term" value="F:zinc ion binding"/>
    <property type="evidence" value="ECO:0007669"/>
    <property type="project" value="InterPro"/>
</dbReference>
<keyword evidence="1" id="KW-0479">Metal-binding</keyword>
<accession>A0A510Y8I9</accession>
<dbReference type="Proteomes" id="UP000321051">
    <property type="component" value="Unassembled WGS sequence"/>
</dbReference>
<dbReference type="RefSeq" id="WP_079475079.1">
    <property type="nucleotide sequence ID" value="NZ_BJUN01000018.1"/>
</dbReference>
<evidence type="ECO:0000259" key="5">
    <source>
        <dbReference type="PROSITE" id="PS50064"/>
    </source>
</evidence>
<evidence type="ECO:0000256" key="4">
    <source>
        <dbReference type="SAM" id="MobiDB-lite"/>
    </source>
</evidence>
<dbReference type="GO" id="GO:0050897">
    <property type="term" value="F:cobalt ion binding"/>
    <property type="evidence" value="ECO:0007669"/>
    <property type="project" value="TreeGrafter"/>
</dbReference>
<comment type="caution">
    <text evidence="7">The sequence shown here is derived from an EMBL/GenBank/DDBJ whole genome shotgun (WGS) entry which is preliminary data.</text>
</comment>
<dbReference type="InterPro" id="IPR036876">
    <property type="entry name" value="UVR_dom_sf"/>
</dbReference>
<evidence type="ECO:0000256" key="2">
    <source>
        <dbReference type="ARBA" id="ARBA00022833"/>
    </source>
</evidence>
<keyword evidence="7" id="KW-0808">Transferase</keyword>
<dbReference type="GO" id="GO:1990170">
    <property type="term" value="P:stress response to cadmium ion"/>
    <property type="evidence" value="ECO:0007669"/>
    <property type="project" value="TreeGrafter"/>
</dbReference>
<dbReference type="PROSITE" id="PS50151">
    <property type="entry name" value="UVR"/>
    <property type="match status" value="1"/>
</dbReference>
<dbReference type="GO" id="GO:0046870">
    <property type="term" value="F:cadmium ion binding"/>
    <property type="evidence" value="ECO:0007669"/>
    <property type="project" value="TreeGrafter"/>
</dbReference>
<feature type="domain" description="UVR" evidence="6">
    <location>
        <begin position="148"/>
        <end position="183"/>
    </location>
</feature>
<dbReference type="STRING" id="1371.GCA_900166605_01214"/>
<dbReference type="InterPro" id="IPR001943">
    <property type="entry name" value="UVR_dom"/>
</dbReference>
<keyword evidence="7" id="KW-0418">Kinase</keyword>
<keyword evidence="8" id="KW-1185">Reference proteome</keyword>
<name>A0A510Y8I9_MARHA</name>
<dbReference type="GO" id="GO:0005507">
    <property type="term" value="F:copper ion binding"/>
    <property type="evidence" value="ECO:0007669"/>
    <property type="project" value="TreeGrafter"/>
</dbReference>
<proteinExistence type="predicted"/>
<keyword evidence="3" id="KW-0175">Coiled coil</keyword>
<reference evidence="7 8" key="1">
    <citation type="submission" date="2019-07" db="EMBL/GenBank/DDBJ databases">
        <title>Whole genome shotgun sequence of Marinococcus halophilus NBRC 102359.</title>
        <authorList>
            <person name="Hosoyama A."/>
            <person name="Uohara A."/>
            <person name="Ohji S."/>
            <person name="Ichikawa N."/>
        </authorList>
    </citation>
    <scope>NUCLEOTIDE SEQUENCE [LARGE SCALE GENOMIC DNA]</scope>
    <source>
        <strain evidence="7 8">NBRC 102359</strain>
    </source>
</reference>
<feature type="coiled-coil region" evidence="3">
    <location>
        <begin position="163"/>
        <end position="190"/>
    </location>
</feature>
<dbReference type="PIRSF" id="PIRSF015034">
    <property type="entry name" value="YacH"/>
    <property type="match status" value="1"/>
</dbReference>
<dbReference type="OrthoDB" id="9788704at2"/>
<dbReference type="PROSITE" id="PS50064">
    <property type="entry name" value="ZF_PARP_2"/>
    <property type="match status" value="1"/>
</dbReference>
<dbReference type="GO" id="GO:0003677">
    <property type="term" value="F:DNA binding"/>
    <property type="evidence" value="ECO:0007669"/>
    <property type="project" value="InterPro"/>
</dbReference>
<evidence type="ECO:0000256" key="3">
    <source>
        <dbReference type="SAM" id="Coils"/>
    </source>
</evidence>
<keyword evidence="2" id="KW-0862">Zinc</keyword>
<dbReference type="GO" id="GO:1990169">
    <property type="term" value="P:stress response to copper ion"/>
    <property type="evidence" value="ECO:0007669"/>
    <property type="project" value="TreeGrafter"/>
</dbReference>
<feature type="region of interest" description="Disordered" evidence="4">
    <location>
        <begin position="64"/>
        <end position="84"/>
    </location>
</feature>
<evidence type="ECO:0000259" key="6">
    <source>
        <dbReference type="PROSITE" id="PS50151"/>
    </source>
</evidence>
<dbReference type="PANTHER" id="PTHR38430:SF1">
    <property type="entry name" value="PROTEIN-ARGININE KINASE ACTIVATOR PROTEIN"/>
    <property type="match status" value="1"/>
</dbReference>
<dbReference type="InterPro" id="IPR025542">
    <property type="entry name" value="YacH"/>
</dbReference>
<dbReference type="SUPFAM" id="SSF46600">
    <property type="entry name" value="C-terminal UvrC-binding domain of UvrB"/>
    <property type="match status" value="1"/>
</dbReference>
<organism evidence="7 8">
    <name type="scientific">Marinococcus halophilus</name>
    <dbReference type="NCBI Taxonomy" id="1371"/>
    <lineage>
        <taxon>Bacteria</taxon>
        <taxon>Bacillati</taxon>
        <taxon>Bacillota</taxon>
        <taxon>Bacilli</taxon>
        <taxon>Bacillales</taxon>
        <taxon>Bacillaceae</taxon>
        <taxon>Marinococcus</taxon>
    </lineage>
</organism>
<sequence>MICQNCGQRPASLHYTKIVNGAKTELHLCEECAKEQGESSETEHSFMSAAGGYTIQDLLSDLLNMDQPSTTGNAGKKQPKKANTTRPLTCDNCGLTYKQFTQSGRLGCAHCYHAFESKLTPVFRRVHSGNTHHTGKVPKHRHEKLYAQRELEEKRRQINIFVQNEEFEKAAELRDEIRALEKQFQGREEDS</sequence>
<evidence type="ECO:0000313" key="8">
    <source>
        <dbReference type="Proteomes" id="UP000321051"/>
    </source>
</evidence>
<evidence type="ECO:0000313" key="7">
    <source>
        <dbReference type="EMBL" id="GEK59690.1"/>
    </source>
</evidence>
<protein>
    <submittedName>
        <fullName evidence="7">Protein-arginine kinase activator protein</fullName>
    </submittedName>
</protein>
<evidence type="ECO:0000256" key="1">
    <source>
        <dbReference type="ARBA" id="ARBA00022723"/>
    </source>
</evidence>
<dbReference type="EMBL" id="BJUN01000018">
    <property type="protein sequence ID" value="GEK59690.1"/>
    <property type="molecule type" value="Genomic_DNA"/>
</dbReference>
<gene>
    <name evidence="7" type="primary">mcsA</name>
    <name evidence="7" type="ORF">MHA01_25950</name>
</gene>